<dbReference type="CDD" id="cd20261">
    <property type="entry name" value="Complex1_LYR_LYRM1"/>
    <property type="match status" value="1"/>
</dbReference>
<dbReference type="Proteomes" id="UP001497497">
    <property type="component" value="Unassembled WGS sequence"/>
</dbReference>
<name>A0AAV2H2P0_LYMST</name>
<comment type="caution">
    <text evidence="3">The sequence shown here is derived from an EMBL/GenBank/DDBJ whole genome shotgun (WGS) entry which is preliminary data.</text>
</comment>
<sequence>MTSSHRGQVLSLYKQILRISKLWKSNTGQHEDTKVERYYIKHECQRLFRRNKSETSNEKVHEYIKEAETRIALAQHYGIPYPRLMNVPHNVLSPNKASQFKRDQRILQQATPIYLKSYENNRKSSG</sequence>
<evidence type="ECO:0000259" key="2">
    <source>
        <dbReference type="Pfam" id="PF05347"/>
    </source>
</evidence>
<dbReference type="InterPro" id="IPR040330">
    <property type="entry name" value="LYRM1"/>
</dbReference>
<reference evidence="3 4" key="1">
    <citation type="submission" date="2024-04" db="EMBL/GenBank/DDBJ databases">
        <authorList>
            <consortium name="Genoscope - CEA"/>
            <person name="William W."/>
        </authorList>
    </citation>
    <scope>NUCLEOTIDE SEQUENCE [LARGE SCALE GENOMIC DNA]</scope>
</reference>
<evidence type="ECO:0000313" key="4">
    <source>
        <dbReference type="Proteomes" id="UP001497497"/>
    </source>
</evidence>
<dbReference type="AlphaFoldDB" id="A0AAV2H2P0"/>
<proteinExistence type="inferred from homology"/>
<evidence type="ECO:0000256" key="1">
    <source>
        <dbReference type="ARBA" id="ARBA00009508"/>
    </source>
</evidence>
<organism evidence="3 4">
    <name type="scientific">Lymnaea stagnalis</name>
    <name type="common">Great pond snail</name>
    <name type="synonym">Helix stagnalis</name>
    <dbReference type="NCBI Taxonomy" id="6523"/>
    <lineage>
        <taxon>Eukaryota</taxon>
        <taxon>Metazoa</taxon>
        <taxon>Spiralia</taxon>
        <taxon>Lophotrochozoa</taxon>
        <taxon>Mollusca</taxon>
        <taxon>Gastropoda</taxon>
        <taxon>Heterobranchia</taxon>
        <taxon>Euthyneura</taxon>
        <taxon>Panpulmonata</taxon>
        <taxon>Hygrophila</taxon>
        <taxon>Lymnaeoidea</taxon>
        <taxon>Lymnaeidae</taxon>
        <taxon>Lymnaea</taxon>
    </lineage>
</organism>
<gene>
    <name evidence="3" type="ORF">GSLYS_00001224001</name>
</gene>
<feature type="domain" description="Complex 1 LYR protein" evidence="2">
    <location>
        <begin position="8"/>
        <end position="70"/>
    </location>
</feature>
<dbReference type="Pfam" id="PF05347">
    <property type="entry name" value="Complex1_LYR"/>
    <property type="match status" value="1"/>
</dbReference>
<dbReference type="PANTHER" id="PTHR14273:SF0">
    <property type="entry name" value="LYR MOTIF-CONTAINING PROTEIN 1"/>
    <property type="match status" value="1"/>
</dbReference>
<dbReference type="InterPro" id="IPR008011">
    <property type="entry name" value="Complex1_LYR_dom"/>
</dbReference>
<accession>A0AAV2H2P0</accession>
<dbReference type="PANTHER" id="PTHR14273">
    <property type="entry name" value="LYR MOTIF-CONTAINING PROTEIN 1"/>
    <property type="match status" value="1"/>
</dbReference>
<keyword evidence="4" id="KW-1185">Reference proteome</keyword>
<dbReference type="EMBL" id="CAXITT010000011">
    <property type="protein sequence ID" value="CAL1527047.1"/>
    <property type="molecule type" value="Genomic_DNA"/>
</dbReference>
<comment type="similarity">
    <text evidence="1">Belongs to the complex I LYR family.</text>
</comment>
<dbReference type="GO" id="GO:0005739">
    <property type="term" value="C:mitochondrion"/>
    <property type="evidence" value="ECO:0007669"/>
    <property type="project" value="TreeGrafter"/>
</dbReference>
<dbReference type="InterPro" id="IPR045294">
    <property type="entry name" value="Complex1_LYR_LYRM1"/>
</dbReference>
<evidence type="ECO:0000313" key="3">
    <source>
        <dbReference type="EMBL" id="CAL1527047.1"/>
    </source>
</evidence>
<protein>
    <recommendedName>
        <fullName evidence="2">Complex 1 LYR protein domain-containing protein</fullName>
    </recommendedName>
</protein>